<dbReference type="HOGENOM" id="CLU_150810_1_0_1"/>
<evidence type="ECO:0000313" key="2">
    <source>
        <dbReference type="EMBL" id="EGG06593.1"/>
    </source>
</evidence>
<proteinExistence type="predicted"/>
<name>F4RLT3_MELLP</name>
<feature type="signal peptide" evidence="1">
    <location>
        <begin position="1"/>
        <end position="25"/>
    </location>
</feature>
<gene>
    <name evidence="2" type="ORF">MELLADRAFT_63201</name>
</gene>
<dbReference type="KEGG" id="mlr:MELLADRAFT_63201"/>
<dbReference type="Proteomes" id="UP000001072">
    <property type="component" value="Unassembled WGS sequence"/>
</dbReference>
<dbReference type="AlphaFoldDB" id="F4RLT3"/>
<dbReference type="InParanoid" id="F4RLT3"/>
<organism evidence="3">
    <name type="scientific">Melampsora larici-populina (strain 98AG31 / pathotype 3-4-7)</name>
    <name type="common">Poplar leaf rust fungus</name>
    <dbReference type="NCBI Taxonomy" id="747676"/>
    <lineage>
        <taxon>Eukaryota</taxon>
        <taxon>Fungi</taxon>
        <taxon>Dikarya</taxon>
        <taxon>Basidiomycota</taxon>
        <taxon>Pucciniomycotina</taxon>
        <taxon>Pucciniomycetes</taxon>
        <taxon>Pucciniales</taxon>
        <taxon>Melampsoraceae</taxon>
        <taxon>Melampsora</taxon>
    </lineage>
</organism>
<evidence type="ECO:0000313" key="3">
    <source>
        <dbReference type="Proteomes" id="UP000001072"/>
    </source>
</evidence>
<feature type="chain" id="PRO_5003317751" evidence="1">
    <location>
        <begin position="26"/>
        <end position="147"/>
    </location>
</feature>
<dbReference type="RefSeq" id="XP_007410033.1">
    <property type="nucleotide sequence ID" value="XM_007409971.1"/>
</dbReference>
<sequence>MLLFQSPHKLIIAVILICITQSSFTSSKTTVTCVNGFGVQSPATTAGCNDNNFSSWNCPTASCQKDGHQWVLMTNCVLAGVAGTSKQQCASYNPGADPTKYECRNSGGQSYLCPYTPANVPTITCKDCTMPHPESKPKPVGPKPRRK</sequence>
<evidence type="ECO:0000256" key="1">
    <source>
        <dbReference type="SAM" id="SignalP"/>
    </source>
</evidence>
<protein>
    <submittedName>
        <fullName evidence="2">Secreted protein</fullName>
    </submittedName>
</protein>
<dbReference type="GeneID" id="18930054"/>
<dbReference type="EMBL" id="GL883107">
    <property type="protein sequence ID" value="EGG06593.1"/>
    <property type="molecule type" value="Genomic_DNA"/>
</dbReference>
<keyword evidence="3" id="KW-1185">Reference proteome</keyword>
<dbReference type="VEuPathDB" id="FungiDB:MELLADRAFT_63201"/>
<keyword evidence="1" id="KW-0732">Signal</keyword>
<reference evidence="3" key="1">
    <citation type="journal article" date="2011" name="Proc. Natl. Acad. Sci. U.S.A.">
        <title>Obligate biotrophy features unraveled by the genomic analysis of rust fungi.</title>
        <authorList>
            <person name="Duplessis S."/>
            <person name="Cuomo C.A."/>
            <person name="Lin Y.-C."/>
            <person name="Aerts A."/>
            <person name="Tisserant E."/>
            <person name="Veneault-Fourrey C."/>
            <person name="Joly D.L."/>
            <person name="Hacquard S."/>
            <person name="Amselem J."/>
            <person name="Cantarel B.L."/>
            <person name="Chiu R."/>
            <person name="Coutinho P.M."/>
            <person name="Feau N."/>
            <person name="Field M."/>
            <person name="Frey P."/>
            <person name="Gelhaye E."/>
            <person name="Goldberg J."/>
            <person name="Grabherr M.G."/>
            <person name="Kodira C.D."/>
            <person name="Kohler A."/>
            <person name="Kuees U."/>
            <person name="Lindquist E.A."/>
            <person name="Lucas S.M."/>
            <person name="Mago R."/>
            <person name="Mauceli E."/>
            <person name="Morin E."/>
            <person name="Murat C."/>
            <person name="Pangilinan J.L."/>
            <person name="Park R."/>
            <person name="Pearson M."/>
            <person name="Quesneville H."/>
            <person name="Rouhier N."/>
            <person name="Sakthikumar S."/>
            <person name="Salamov A.A."/>
            <person name="Schmutz J."/>
            <person name="Selles B."/>
            <person name="Shapiro H."/>
            <person name="Tanguay P."/>
            <person name="Tuskan G.A."/>
            <person name="Henrissat B."/>
            <person name="Van de Peer Y."/>
            <person name="Rouze P."/>
            <person name="Ellis J.G."/>
            <person name="Dodds P.N."/>
            <person name="Schein J.E."/>
            <person name="Zhong S."/>
            <person name="Hamelin R.C."/>
            <person name="Grigoriev I.V."/>
            <person name="Szabo L.J."/>
            <person name="Martin F."/>
        </authorList>
    </citation>
    <scope>NUCLEOTIDE SEQUENCE [LARGE SCALE GENOMIC DNA]</scope>
    <source>
        <strain evidence="3">98AG31 / pathotype 3-4-7</strain>
    </source>
</reference>
<accession>F4RLT3</accession>